<reference evidence="2" key="1">
    <citation type="submission" date="2017-04" db="EMBL/GenBank/DDBJ databases">
        <title>Genome evolution of the luminous symbionts of deep sea anglerfish.</title>
        <authorList>
            <person name="Hendry T.A."/>
        </authorList>
    </citation>
    <scope>NUCLEOTIDE SEQUENCE [LARGE SCALE GENOMIC DNA]</scope>
    <source>
        <plasmid evidence="2">pmj1</plasmid>
    </source>
</reference>
<dbReference type="EMBL" id="NBYY01000008">
    <property type="protein sequence ID" value="PCS23977.1"/>
    <property type="molecule type" value="Genomic_DNA"/>
</dbReference>
<keyword evidence="2" id="KW-1185">Reference proteome</keyword>
<dbReference type="AlphaFoldDB" id="A0A2A5T754"/>
<keyword evidence="1" id="KW-0614">Plasmid</keyword>
<proteinExistence type="predicted"/>
<organism evidence="1 2">
    <name type="scientific">Candidatus Enterovibrio escicola</name>
    <dbReference type="NCBI Taxonomy" id="1927127"/>
    <lineage>
        <taxon>Bacteria</taxon>
        <taxon>Pseudomonadati</taxon>
        <taxon>Pseudomonadota</taxon>
        <taxon>Gammaproteobacteria</taxon>
        <taxon>Vibrionales</taxon>
        <taxon>Vibrionaceae</taxon>
        <taxon>Enterovibrio</taxon>
    </lineage>
</organism>
<comment type="caution">
    <text evidence="1">The sequence shown here is derived from an EMBL/GenBank/DDBJ whole genome shotgun (WGS) entry which is preliminary data.</text>
</comment>
<evidence type="ECO:0000313" key="2">
    <source>
        <dbReference type="Proteomes" id="UP000219020"/>
    </source>
</evidence>
<sequence>MHLTFYFPMALIDQVAQILNLKYFYQVEYPPRKSELDVDGVQR</sequence>
<accession>A0A2A5T754</accession>
<gene>
    <name evidence="1" type="ORF">BTN49_0343</name>
</gene>
<name>A0A2A5T754_9GAMM</name>
<evidence type="ECO:0000313" key="1">
    <source>
        <dbReference type="EMBL" id="PCS23977.1"/>
    </source>
</evidence>
<geneLocation type="plasmid" evidence="2">
    <name>pmj1</name>
</geneLocation>
<protein>
    <submittedName>
        <fullName evidence="1">Uncharacterized protein</fullName>
    </submittedName>
</protein>
<dbReference type="Proteomes" id="UP000219020">
    <property type="component" value="Plasmid pMJ1"/>
</dbReference>